<dbReference type="PANTHER" id="PTHR30055">
    <property type="entry name" value="HTH-TYPE TRANSCRIPTIONAL REGULATOR RUTR"/>
    <property type="match status" value="1"/>
</dbReference>
<accession>A0A919Y8E7</accession>
<feature type="domain" description="HTH tetR-type" evidence="3">
    <location>
        <begin position="8"/>
        <end position="68"/>
    </location>
</feature>
<evidence type="ECO:0000256" key="1">
    <source>
        <dbReference type="ARBA" id="ARBA00023125"/>
    </source>
</evidence>
<dbReference type="GO" id="GO:0003700">
    <property type="term" value="F:DNA-binding transcription factor activity"/>
    <property type="evidence" value="ECO:0007669"/>
    <property type="project" value="TreeGrafter"/>
</dbReference>
<gene>
    <name evidence="4" type="ORF">J34TS1_16460</name>
</gene>
<evidence type="ECO:0000313" key="4">
    <source>
        <dbReference type="EMBL" id="GIO46881.1"/>
    </source>
</evidence>
<dbReference type="PANTHER" id="PTHR30055:SF226">
    <property type="entry name" value="HTH-TYPE TRANSCRIPTIONAL REGULATOR PKSA"/>
    <property type="match status" value="1"/>
</dbReference>
<dbReference type="EMBL" id="BORT01000005">
    <property type="protein sequence ID" value="GIO46881.1"/>
    <property type="molecule type" value="Genomic_DNA"/>
</dbReference>
<evidence type="ECO:0000313" key="5">
    <source>
        <dbReference type="Proteomes" id="UP000682811"/>
    </source>
</evidence>
<sequence>MANSKNRDSKKNRIIAAALKLFSQKGFHGTTTKEIANECGVAEGLIFYHFGDKRKLLLHIVKNFSFAIQAQKVDEYLSGRTLEEALVQYGLEYLRFLKKHIDYLMLIWSPEMIQDEAVSQEVFQLIGSIGSAGGSMLKQGMEMMPAAEGTYEVAMSMLTSSIFLYFMIHYRFGQNAFMYDEESYVRKLVQLLLHGLYGQSQQN</sequence>
<dbReference type="GO" id="GO:0000976">
    <property type="term" value="F:transcription cis-regulatory region binding"/>
    <property type="evidence" value="ECO:0007669"/>
    <property type="project" value="TreeGrafter"/>
</dbReference>
<dbReference type="PRINTS" id="PR00455">
    <property type="entry name" value="HTHTETR"/>
</dbReference>
<dbReference type="Gene3D" id="1.10.10.60">
    <property type="entry name" value="Homeodomain-like"/>
    <property type="match status" value="1"/>
</dbReference>
<reference evidence="4 5" key="1">
    <citation type="submission" date="2021-03" db="EMBL/GenBank/DDBJ databases">
        <title>Antimicrobial resistance genes in bacteria isolated from Japanese honey, and their potential for conferring macrolide and lincosamide resistance in the American foulbrood pathogen Paenibacillus larvae.</title>
        <authorList>
            <person name="Okamoto M."/>
            <person name="Kumagai M."/>
            <person name="Kanamori H."/>
            <person name="Takamatsu D."/>
        </authorList>
    </citation>
    <scope>NUCLEOTIDE SEQUENCE [LARGE SCALE GENOMIC DNA]</scope>
    <source>
        <strain evidence="4 5">J34TS1</strain>
    </source>
</reference>
<proteinExistence type="predicted"/>
<evidence type="ECO:0000256" key="2">
    <source>
        <dbReference type="PROSITE-ProRule" id="PRU00335"/>
    </source>
</evidence>
<dbReference type="Pfam" id="PF00440">
    <property type="entry name" value="TetR_N"/>
    <property type="match status" value="1"/>
</dbReference>
<dbReference type="SUPFAM" id="SSF46689">
    <property type="entry name" value="Homeodomain-like"/>
    <property type="match status" value="1"/>
</dbReference>
<dbReference type="RefSeq" id="WP_212977830.1">
    <property type="nucleotide sequence ID" value="NZ_AP025343.1"/>
</dbReference>
<keyword evidence="5" id="KW-1185">Reference proteome</keyword>
<organism evidence="4 5">
    <name type="scientific">Paenibacillus azoreducens</name>
    <dbReference type="NCBI Taxonomy" id="116718"/>
    <lineage>
        <taxon>Bacteria</taxon>
        <taxon>Bacillati</taxon>
        <taxon>Bacillota</taxon>
        <taxon>Bacilli</taxon>
        <taxon>Bacillales</taxon>
        <taxon>Paenibacillaceae</taxon>
        <taxon>Paenibacillus</taxon>
    </lineage>
</organism>
<dbReference type="PROSITE" id="PS01081">
    <property type="entry name" value="HTH_TETR_1"/>
    <property type="match status" value="1"/>
</dbReference>
<dbReference type="Gene3D" id="1.10.357.10">
    <property type="entry name" value="Tetracycline Repressor, domain 2"/>
    <property type="match status" value="1"/>
</dbReference>
<evidence type="ECO:0000259" key="3">
    <source>
        <dbReference type="PROSITE" id="PS50977"/>
    </source>
</evidence>
<dbReference type="InterPro" id="IPR023772">
    <property type="entry name" value="DNA-bd_HTH_TetR-type_CS"/>
</dbReference>
<dbReference type="InterPro" id="IPR009057">
    <property type="entry name" value="Homeodomain-like_sf"/>
</dbReference>
<protein>
    <recommendedName>
        <fullName evidence="3">HTH tetR-type domain-containing protein</fullName>
    </recommendedName>
</protein>
<dbReference type="Proteomes" id="UP000682811">
    <property type="component" value="Unassembled WGS sequence"/>
</dbReference>
<name>A0A919Y8E7_9BACL</name>
<dbReference type="AlphaFoldDB" id="A0A919Y8E7"/>
<dbReference type="InterPro" id="IPR001647">
    <property type="entry name" value="HTH_TetR"/>
</dbReference>
<dbReference type="PROSITE" id="PS50977">
    <property type="entry name" value="HTH_TETR_2"/>
    <property type="match status" value="1"/>
</dbReference>
<keyword evidence="1 2" id="KW-0238">DNA-binding</keyword>
<comment type="caution">
    <text evidence="4">The sequence shown here is derived from an EMBL/GenBank/DDBJ whole genome shotgun (WGS) entry which is preliminary data.</text>
</comment>
<dbReference type="InterPro" id="IPR050109">
    <property type="entry name" value="HTH-type_TetR-like_transc_reg"/>
</dbReference>
<feature type="DNA-binding region" description="H-T-H motif" evidence="2">
    <location>
        <begin position="31"/>
        <end position="50"/>
    </location>
</feature>